<reference evidence="4 5" key="1">
    <citation type="submission" date="2024-01" db="EMBL/GenBank/DDBJ databases">
        <title>Uliginosibacterium soil sp. nov.</title>
        <authorList>
            <person name="Lv Y."/>
        </authorList>
    </citation>
    <scope>NUCLEOTIDE SEQUENCE [LARGE SCALE GENOMIC DNA]</scope>
    <source>
        <strain evidence="4 5">H3</strain>
    </source>
</reference>
<dbReference type="EMBL" id="JAYXHS010000004">
    <property type="protein sequence ID" value="MEC5387792.1"/>
    <property type="molecule type" value="Genomic_DNA"/>
</dbReference>
<dbReference type="Gene3D" id="3.40.50.2020">
    <property type="match status" value="1"/>
</dbReference>
<dbReference type="InterPro" id="IPR000836">
    <property type="entry name" value="PRTase_dom"/>
</dbReference>
<evidence type="ECO:0000313" key="5">
    <source>
        <dbReference type="Proteomes" id="UP001331561"/>
    </source>
</evidence>
<dbReference type="SUPFAM" id="SSF53271">
    <property type="entry name" value="PRTase-like"/>
    <property type="match status" value="1"/>
</dbReference>
<dbReference type="CDD" id="cd06223">
    <property type="entry name" value="PRTases_typeI"/>
    <property type="match status" value="1"/>
</dbReference>
<keyword evidence="1" id="KW-0808">Transferase</keyword>
<dbReference type="GO" id="GO:0016757">
    <property type="term" value="F:glycosyltransferase activity"/>
    <property type="evidence" value="ECO:0007669"/>
    <property type="project" value="UniProtKB-KW"/>
</dbReference>
<dbReference type="PANTHER" id="PTHR43864">
    <property type="entry name" value="HYPOXANTHINE/GUANINE PHOSPHORIBOSYLTRANSFERASE"/>
    <property type="match status" value="1"/>
</dbReference>
<dbReference type="InterPro" id="IPR029057">
    <property type="entry name" value="PRTase-like"/>
</dbReference>
<gene>
    <name evidence="4" type="ORF">VVD49_18820</name>
</gene>
<dbReference type="InterPro" id="IPR050118">
    <property type="entry name" value="Pur/Pyrimidine_PRTase"/>
</dbReference>
<evidence type="ECO:0000256" key="1">
    <source>
        <dbReference type="ARBA" id="ARBA00022679"/>
    </source>
</evidence>
<keyword evidence="4" id="KW-0328">Glycosyltransferase</keyword>
<name>A0ABU6K835_9RHOO</name>
<accession>A0ABU6K835</accession>
<feature type="domain" description="Phosphoribosyltransferase" evidence="3">
    <location>
        <begin position="45"/>
        <end position="163"/>
    </location>
</feature>
<proteinExistence type="predicted"/>
<dbReference type="RefSeq" id="WP_327600766.1">
    <property type="nucleotide sequence ID" value="NZ_JAYXHS010000004.1"/>
</dbReference>
<dbReference type="Pfam" id="PF00156">
    <property type="entry name" value="Pribosyltran"/>
    <property type="match status" value="1"/>
</dbReference>
<sequence>MSANLNTPFPELIRRIKDEGIVQGNDILKIDHFLNHRIEPSFMQRMAKEIALRLRDYKPELILTAEASGIAPGLMVALELDLPLVYAKKYHPEVEVPMLSRVLPSPTKGGSYRMVLSQKYLPEGAKVAIVDDFLSNGRTATALIEMAREARLDVVAASFLVAKTFKQGYREIAAAGVPVVTLADVEALRDGKAIIRES</sequence>
<evidence type="ECO:0000256" key="2">
    <source>
        <dbReference type="ARBA" id="ARBA00022726"/>
    </source>
</evidence>
<protein>
    <submittedName>
        <fullName evidence="4">Phosphoribosyltransferase family protein</fullName>
    </submittedName>
</protein>
<evidence type="ECO:0000259" key="3">
    <source>
        <dbReference type="Pfam" id="PF00156"/>
    </source>
</evidence>
<dbReference type="PANTHER" id="PTHR43864:SF1">
    <property type="entry name" value="XANTHINE PHOSPHORIBOSYLTRANSFERASE"/>
    <property type="match status" value="1"/>
</dbReference>
<keyword evidence="2" id="KW-0660">Purine salvage</keyword>
<evidence type="ECO:0000313" key="4">
    <source>
        <dbReference type="EMBL" id="MEC5387792.1"/>
    </source>
</evidence>
<organism evidence="4 5">
    <name type="scientific">Uliginosibacterium silvisoli</name>
    <dbReference type="NCBI Taxonomy" id="3114758"/>
    <lineage>
        <taxon>Bacteria</taxon>
        <taxon>Pseudomonadati</taxon>
        <taxon>Pseudomonadota</taxon>
        <taxon>Betaproteobacteria</taxon>
        <taxon>Rhodocyclales</taxon>
        <taxon>Zoogloeaceae</taxon>
        <taxon>Uliginosibacterium</taxon>
    </lineage>
</organism>
<comment type="caution">
    <text evidence="4">The sequence shown here is derived from an EMBL/GenBank/DDBJ whole genome shotgun (WGS) entry which is preliminary data.</text>
</comment>
<keyword evidence="5" id="KW-1185">Reference proteome</keyword>
<dbReference type="Proteomes" id="UP001331561">
    <property type="component" value="Unassembled WGS sequence"/>
</dbReference>